<dbReference type="SUPFAM" id="SSF63965">
    <property type="entry name" value="Precorrin-8X methylmutase CbiC/CobH"/>
    <property type="match status" value="1"/>
</dbReference>
<proteinExistence type="inferred from homology"/>
<evidence type="ECO:0000256" key="4">
    <source>
        <dbReference type="ARBA" id="ARBA00023235"/>
    </source>
</evidence>
<dbReference type="PANTHER" id="PTHR43588">
    <property type="entry name" value="COBALT-PRECORRIN-8 METHYLMUTASE"/>
    <property type="match status" value="1"/>
</dbReference>
<dbReference type="EMBL" id="RJVA01000009">
    <property type="protein sequence ID" value="ROR03179.1"/>
    <property type="molecule type" value="Genomic_DNA"/>
</dbReference>
<evidence type="ECO:0000313" key="7">
    <source>
        <dbReference type="Proteomes" id="UP000276223"/>
    </source>
</evidence>
<dbReference type="RefSeq" id="WP_123288971.1">
    <property type="nucleotide sequence ID" value="NZ_RJVA01000009.1"/>
</dbReference>
<gene>
    <name evidence="6" type="ORF">EDC27_0439</name>
</gene>
<evidence type="ECO:0000256" key="2">
    <source>
        <dbReference type="ARBA" id="ARBA00009774"/>
    </source>
</evidence>
<protein>
    <submittedName>
        <fullName evidence="6">Precorrin-8X methylmutase</fullName>
    </submittedName>
</protein>
<accession>A0A3N1VM94</accession>
<sequence>MTLQDKAADGPRGPLVSAGQAIEDLSFRIIDAEMGPHGYPPDQWSIVRRVIHTTGDFEYARLIRIHSRAVEAGCEALRRGATIYADTRMIQVGLSSTRLQWFGNAVVVPASQPAVRDMAHRDGLTQSAAAFRHAGPNLHGAIVAVGNAPTALLETLRLMEQEHIRPALVVGVPVGFVQADTAKEALWQDQAVPSITVLGRKGGSSVAVAILHALMELAHGADAAPVR</sequence>
<organism evidence="6 7">
    <name type="scientific">Desulfosoma caldarium</name>
    <dbReference type="NCBI Taxonomy" id="610254"/>
    <lineage>
        <taxon>Bacteria</taxon>
        <taxon>Pseudomonadati</taxon>
        <taxon>Thermodesulfobacteriota</taxon>
        <taxon>Syntrophobacteria</taxon>
        <taxon>Syntrophobacterales</taxon>
        <taxon>Syntrophobacteraceae</taxon>
        <taxon>Desulfosoma</taxon>
    </lineage>
</organism>
<dbReference type="InterPro" id="IPR003722">
    <property type="entry name" value="Cbl_synth_CobH/CbiC"/>
</dbReference>
<reference evidence="6 7" key="1">
    <citation type="submission" date="2018-11" db="EMBL/GenBank/DDBJ databases">
        <title>Genomic Encyclopedia of Type Strains, Phase IV (KMG-IV): sequencing the most valuable type-strain genomes for metagenomic binning, comparative biology and taxonomic classification.</title>
        <authorList>
            <person name="Goeker M."/>
        </authorList>
    </citation>
    <scope>NUCLEOTIDE SEQUENCE [LARGE SCALE GENOMIC DNA]</scope>
    <source>
        <strain evidence="6 7">DSM 22027</strain>
    </source>
</reference>
<dbReference type="UniPathway" id="UPA00148"/>
<dbReference type="GO" id="GO:0009236">
    <property type="term" value="P:cobalamin biosynthetic process"/>
    <property type="evidence" value="ECO:0007669"/>
    <property type="project" value="UniProtKB-UniPathway"/>
</dbReference>
<name>A0A3N1VM94_9BACT</name>
<dbReference type="Gene3D" id="3.40.50.10230">
    <property type="entry name" value="Cobalamin biosynthesis CobH/CbiC, precorrin-8X methylmutase"/>
    <property type="match status" value="1"/>
</dbReference>
<dbReference type="AlphaFoldDB" id="A0A3N1VM94"/>
<evidence type="ECO:0000256" key="1">
    <source>
        <dbReference type="ARBA" id="ARBA00004953"/>
    </source>
</evidence>
<feature type="domain" description="Cobalamin biosynthesis precorrin-8X methylmutase CobH/CbiC" evidence="5">
    <location>
        <begin position="22"/>
        <end position="216"/>
    </location>
</feature>
<keyword evidence="4" id="KW-0413">Isomerase</keyword>
<dbReference type="InterPro" id="IPR036588">
    <property type="entry name" value="CobH/CbiC_sf"/>
</dbReference>
<dbReference type="Pfam" id="PF02570">
    <property type="entry name" value="CbiC"/>
    <property type="match status" value="1"/>
</dbReference>
<keyword evidence="3" id="KW-0169">Cobalamin biosynthesis</keyword>
<comment type="similarity">
    <text evidence="2">Belongs to the CobH/CbiC family.</text>
</comment>
<comment type="pathway">
    <text evidence="1">Cofactor biosynthesis; adenosylcobalamin biosynthesis.</text>
</comment>
<dbReference type="PANTHER" id="PTHR43588:SF1">
    <property type="entry name" value="COBALT-PRECORRIN-8 METHYLMUTASE"/>
    <property type="match status" value="1"/>
</dbReference>
<evidence type="ECO:0000256" key="3">
    <source>
        <dbReference type="ARBA" id="ARBA00022573"/>
    </source>
</evidence>
<dbReference type="OrthoDB" id="9780708at2"/>
<evidence type="ECO:0000259" key="5">
    <source>
        <dbReference type="Pfam" id="PF02570"/>
    </source>
</evidence>
<comment type="caution">
    <text evidence="6">The sequence shown here is derived from an EMBL/GenBank/DDBJ whole genome shotgun (WGS) entry which is preliminary data.</text>
</comment>
<dbReference type="GO" id="GO:0016993">
    <property type="term" value="F:precorrin-8X methylmutase activity"/>
    <property type="evidence" value="ECO:0007669"/>
    <property type="project" value="InterPro"/>
</dbReference>
<evidence type="ECO:0000313" key="6">
    <source>
        <dbReference type="EMBL" id="ROR03179.1"/>
    </source>
</evidence>
<dbReference type="Proteomes" id="UP000276223">
    <property type="component" value="Unassembled WGS sequence"/>
</dbReference>
<keyword evidence="7" id="KW-1185">Reference proteome</keyword>